<dbReference type="InterPro" id="IPR006699">
    <property type="entry name" value="GlpP"/>
</dbReference>
<protein>
    <submittedName>
        <fullName evidence="1">Antiterminator</fullName>
    </submittedName>
</protein>
<dbReference type="InterPro" id="IPR013785">
    <property type="entry name" value="Aldolase_TIM"/>
</dbReference>
<sequence>MDLIKLLEENPIIAAVKNESELDIVLDSDVQVIFVLFGDILNIKEISEKINSKNKIGIVHIDLVDGITNREVGIKYLKKETQFKGVISTKPQVIKYAKAYDLLAIQRVFIFDTLSLNNAIKHLGDACDAIEILPGVIPKVIEKLAEKSNKPIVAGGLIESKEEIITALKSGATCVSTTKEEIWAM</sequence>
<dbReference type="AlphaFoldDB" id="A0A084J8M4"/>
<evidence type="ECO:0000313" key="2">
    <source>
        <dbReference type="Proteomes" id="UP000028542"/>
    </source>
</evidence>
<dbReference type="EMBL" id="JPMD01000038">
    <property type="protein sequence ID" value="KEZ85308.1"/>
    <property type="molecule type" value="Genomic_DNA"/>
</dbReference>
<evidence type="ECO:0000313" key="1">
    <source>
        <dbReference type="EMBL" id="KEZ85308.1"/>
    </source>
</evidence>
<reference evidence="1 2" key="1">
    <citation type="submission" date="2014-07" db="EMBL/GenBank/DDBJ databases">
        <title>Draft genome of Clostridium sulfidigenes 113A isolated from sediments associated with methane hydrate from Krishna Godavari basin.</title>
        <authorList>
            <person name="Honkalas V.S."/>
            <person name="Dabir A.P."/>
            <person name="Arora P."/>
            <person name="Dhakephalkar P.K."/>
        </authorList>
    </citation>
    <scope>NUCLEOTIDE SEQUENCE [LARGE SCALE GENOMIC DNA]</scope>
    <source>
        <strain evidence="1 2">113A</strain>
    </source>
</reference>
<dbReference type="RefSeq" id="WP_035134759.1">
    <property type="nucleotide sequence ID" value="NZ_JPMD01000038.1"/>
</dbReference>
<organism evidence="1 2">
    <name type="scientific">Clostridium sulfidigenes</name>
    <dbReference type="NCBI Taxonomy" id="318464"/>
    <lineage>
        <taxon>Bacteria</taxon>
        <taxon>Bacillati</taxon>
        <taxon>Bacillota</taxon>
        <taxon>Clostridia</taxon>
        <taxon>Eubacteriales</taxon>
        <taxon>Clostridiaceae</taxon>
        <taxon>Clostridium</taxon>
    </lineage>
</organism>
<accession>A0A084J8M4</accession>
<dbReference type="Gene3D" id="3.20.20.70">
    <property type="entry name" value="Aldolase class I"/>
    <property type="match status" value="1"/>
</dbReference>
<gene>
    <name evidence="1" type="ORF">IO99_15410</name>
</gene>
<proteinExistence type="predicted"/>
<dbReference type="Proteomes" id="UP000028542">
    <property type="component" value="Unassembled WGS sequence"/>
</dbReference>
<comment type="caution">
    <text evidence="1">The sequence shown here is derived from an EMBL/GenBank/DDBJ whole genome shotgun (WGS) entry which is preliminary data.</text>
</comment>
<dbReference type="PANTHER" id="PTHR35787">
    <property type="entry name" value="GLYCEROL UPTAKE OPERON ANTITERMINATOR REGULATORY PROTEIN"/>
    <property type="match status" value="1"/>
</dbReference>
<dbReference type="Pfam" id="PF04309">
    <property type="entry name" value="G3P_antiterm"/>
    <property type="match status" value="1"/>
</dbReference>
<dbReference type="GO" id="GO:0006355">
    <property type="term" value="P:regulation of DNA-templated transcription"/>
    <property type="evidence" value="ECO:0007669"/>
    <property type="project" value="InterPro"/>
</dbReference>
<dbReference type="GO" id="GO:0006071">
    <property type="term" value="P:glycerol metabolic process"/>
    <property type="evidence" value="ECO:0007669"/>
    <property type="project" value="InterPro"/>
</dbReference>
<dbReference type="SUPFAM" id="SSF110391">
    <property type="entry name" value="GlpP-like"/>
    <property type="match status" value="1"/>
</dbReference>
<dbReference type="STRING" id="318464.IO99_15410"/>
<keyword evidence="2" id="KW-1185">Reference proteome</keyword>
<dbReference type="PIRSF" id="PIRSF016897">
    <property type="entry name" value="GlpP"/>
    <property type="match status" value="1"/>
</dbReference>
<name>A0A084J8M4_9CLOT</name>
<dbReference type="PANTHER" id="PTHR35787:SF1">
    <property type="entry name" value="GLYCEROL UPTAKE OPERON ANTITERMINATOR REGULATORY PROTEIN"/>
    <property type="match status" value="1"/>
</dbReference>
<dbReference type="eggNOG" id="COG1954">
    <property type="taxonomic scope" value="Bacteria"/>
</dbReference>